<name>A0ABP3A3F8_MYCUL</name>
<dbReference type="Proteomes" id="UP000020681">
    <property type="component" value="Unassembled WGS sequence"/>
</dbReference>
<dbReference type="Pfam" id="PF13768">
    <property type="entry name" value="VWA_3"/>
    <property type="match status" value="1"/>
</dbReference>
<organism evidence="2 3">
    <name type="scientific">Mycobacterium ulcerans str. Harvey</name>
    <dbReference type="NCBI Taxonomy" id="1299332"/>
    <lineage>
        <taxon>Bacteria</taxon>
        <taxon>Bacillati</taxon>
        <taxon>Actinomycetota</taxon>
        <taxon>Actinomycetes</taxon>
        <taxon>Mycobacteriales</taxon>
        <taxon>Mycobacteriaceae</taxon>
        <taxon>Mycobacterium</taxon>
        <taxon>Mycobacterium ulcerans group</taxon>
    </lineage>
</organism>
<sequence length="145" mass="15674">MTEASDRHRYRAVEHLARVEARGDTEMLAPLRRALALLGREQVADTDDAVLILISDGQVGNEDQLLQELSGDLGRVRLHTIGVDEAVNAGFLRRLAGVGGGRCVLVDNEDRLDEALPGVIQRCARTPLATGLEVRAAGSRLSRTP</sequence>
<protein>
    <submittedName>
        <fullName evidence="2">von Willebrand factor type A domain protein</fullName>
    </submittedName>
</protein>
<proteinExistence type="predicted"/>
<dbReference type="PANTHER" id="PTHR45737">
    <property type="entry name" value="VON WILLEBRAND FACTOR A DOMAIN-CONTAINING PROTEIN 5A"/>
    <property type="match status" value="1"/>
</dbReference>
<dbReference type="PANTHER" id="PTHR45737:SF6">
    <property type="entry name" value="VON WILLEBRAND FACTOR A DOMAIN-CONTAINING PROTEIN 5A"/>
    <property type="match status" value="1"/>
</dbReference>
<evidence type="ECO:0000259" key="1">
    <source>
        <dbReference type="PROSITE" id="PS50234"/>
    </source>
</evidence>
<dbReference type="InterPro" id="IPR036465">
    <property type="entry name" value="vWFA_dom_sf"/>
</dbReference>
<keyword evidence="3" id="KW-1185">Reference proteome</keyword>
<dbReference type="PROSITE" id="PS50234">
    <property type="entry name" value="VWFA"/>
    <property type="match status" value="1"/>
</dbReference>
<dbReference type="SUPFAM" id="SSF53300">
    <property type="entry name" value="vWA-like"/>
    <property type="match status" value="1"/>
</dbReference>
<dbReference type="Gene3D" id="3.40.50.410">
    <property type="entry name" value="von Willebrand factor, type A domain"/>
    <property type="match status" value="1"/>
</dbReference>
<reference evidence="2 3" key="1">
    <citation type="submission" date="2014-01" db="EMBL/GenBank/DDBJ databases">
        <authorList>
            <person name="Dobos K."/>
            <person name="Lenaerts A."/>
            <person name="Ordway D."/>
            <person name="DeGroote M.A."/>
            <person name="Parker T."/>
            <person name="Sizemore C."/>
            <person name="Tallon L.J."/>
            <person name="Sadzewicz L.K."/>
            <person name="Sengamalay N."/>
            <person name="Fraser C.M."/>
            <person name="Hine E."/>
            <person name="Shefchek K.A."/>
            <person name="Das S.P."/>
            <person name="Tettelin H."/>
        </authorList>
    </citation>
    <scope>NUCLEOTIDE SEQUENCE [LARGE SCALE GENOMIC DNA]</scope>
    <source>
        <strain evidence="2 3">Harvey</strain>
    </source>
</reference>
<dbReference type="EMBL" id="JAOL01000184">
    <property type="protein sequence ID" value="EUA86068.1"/>
    <property type="molecule type" value="Genomic_DNA"/>
</dbReference>
<gene>
    <name evidence="2" type="ORF">I551_7491</name>
</gene>
<dbReference type="InterPro" id="IPR002035">
    <property type="entry name" value="VWF_A"/>
</dbReference>
<evidence type="ECO:0000313" key="2">
    <source>
        <dbReference type="EMBL" id="EUA86068.1"/>
    </source>
</evidence>
<evidence type="ECO:0000313" key="3">
    <source>
        <dbReference type="Proteomes" id="UP000020681"/>
    </source>
</evidence>
<feature type="domain" description="VWFA" evidence="1">
    <location>
        <begin position="1"/>
        <end position="119"/>
    </location>
</feature>
<comment type="caution">
    <text evidence="2">The sequence shown here is derived from an EMBL/GenBank/DDBJ whole genome shotgun (WGS) entry which is preliminary data.</text>
</comment>
<accession>A0ABP3A3F8</accession>